<keyword evidence="2" id="KW-1185">Reference proteome</keyword>
<dbReference type="Proteomes" id="UP000217790">
    <property type="component" value="Unassembled WGS sequence"/>
</dbReference>
<reference evidence="2" key="1">
    <citation type="journal article" date="2017" name="Nat. Ecol. Evol.">
        <title>Genome expansion and lineage-specific genetic innovations in the forest pathogenic fungi Armillaria.</title>
        <authorList>
            <person name="Sipos G."/>
            <person name="Prasanna A.N."/>
            <person name="Walter M.C."/>
            <person name="O'Connor E."/>
            <person name="Balint B."/>
            <person name="Krizsan K."/>
            <person name="Kiss B."/>
            <person name="Hess J."/>
            <person name="Varga T."/>
            <person name="Slot J."/>
            <person name="Riley R."/>
            <person name="Boka B."/>
            <person name="Rigling D."/>
            <person name="Barry K."/>
            <person name="Lee J."/>
            <person name="Mihaltcheva S."/>
            <person name="LaButti K."/>
            <person name="Lipzen A."/>
            <person name="Waldron R."/>
            <person name="Moloney N.M."/>
            <person name="Sperisen C."/>
            <person name="Kredics L."/>
            <person name="Vagvoelgyi C."/>
            <person name="Patrignani A."/>
            <person name="Fitzpatrick D."/>
            <person name="Nagy I."/>
            <person name="Doyle S."/>
            <person name="Anderson J.B."/>
            <person name="Grigoriev I.V."/>
            <person name="Gueldener U."/>
            <person name="Muensterkoetter M."/>
            <person name="Nagy L.G."/>
        </authorList>
    </citation>
    <scope>NUCLEOTIDE SEQUENCE [LARGE SCALE GENOMIC DNA]</scope>
    <source>
        <strain evidence="2">Ar21-2</strain>
    </source>
</reference>
<gene>
    <name evidence="1" type="ORF">ARMGADRAFT_1069364</name>
</gene>
<name>A0A2H3CK66_ARMGA</name>
<dbReference type="STRING" id="47427.A0A2H3CK66"/>
<sequence>MQSTPVTLEEIMARHDWISTFTHPPDVASLLLTNDAPSPLQSARLKTTLQGLKTTLVEIQSDLELLYNVAASVEARVSRLQSLKQDYETALSPVRRIPSEIAMEILRLSWKDVELKGISGRRPSGINVFTISEGPWHLGQVCSSWRNVIETLCPELWASMTVARPSRAKSKAFLKPDTAVEIVSVVLDRSRNHPLDFHFDDHGLYWKVEDGKTQVAERCFYIMVAYSKRWRAVKMTLNGSLLSRLSLIRGKTNLLRDVCLKCCRNPPSRDIRAFEIAPKLENLHLKGMHPEASICFPITNLVSFSDARPFAGDRLTFKYLDIVKSAPKLLSFSYNDYEYAPISTPFSTPRVISTSVEKLSTASPTFMRSLVLPSLEDLTLTTEWDLGIREPDNVSLVAQLGEVNLVDGSPQHSMVPSLQTIGVRLNALRYTHVVFLNSAFVDMVASRLCRPSNVPHLMKLQLSVMGRGWSYALDEAALNKLKDEGLELELDFRLGGVRL</sequence>
<proteinExistence type="predicted"/>
<evidence type="ECO:0000313" key="1">
    <source>
        <dbReference type="EMBL" id="PBK79582.1"/>
    </source>
</evidence>
<organism evidence="1 2">
    <name type="scientific">Armillaria gallica</name>
    <name type="common">Bulbous honey fungus</name>
    <name type="synonym">Armillaria bulbosa</name>
    <dbReference type="NCBI Taxonomy" id="47427"/>
    <lineage>
        <taxon>Eukaryota</taxon>
        <taxon>Fungi</taxon>
        <taxon>Dikarya</taxon>
        <taxon>Basidiomycota</taxon>
        <taxon>Agaricomycotina</taxon>
        <taxon>Agaricomycetes</taxon>
        <taxon>Agaricomycetidae</taxon>
        <taxon>Agaricales</taxon>
        <taxon>Marasmiineae</taxon>
        <taxon>Physalacriaceae</taxon>
        <taxon>Armillaria</taxon>
    </lineage>
</organism>
<dbReference type="OrthoDB" id="10338435at2759"/>
<accession>A0A2H3CK66</accession>
<dbReference type="InParanoid" id="A0A2H3CK66"/>
<dbReference type="EMBL" id="KZ293769">
    <property type="protein sequence ID" value="PBK79582.1"/>
    <property type="molecule type" value="Genomic_DNA"/>
</dbReference>
<protein>
    <recommendedName>
        <fullName evidence="3">F-box domain-containing protein</fullName>
    </recommendedName>
</protein>
<dbReference type="AlphaFoldDB" id="A0A2H3CK66"/>
<evidence type="ECO:0000313" key="2">
    <source>
        <dbReference type="Proteomes" id="UP000217790"/>
    </source>
</evidence>
<dbReference type="OMA" id="IMARHDW"/>
<evidence type="ECO:0008006" key="3">
    <source>
        <dbReference type="Google" id="ProtNLM"/>
    </source>
</evidence>